<dbReference type="SMART" id="SM00267">
    <property type="entry name" value="GGDEF"/>
    <property type="match status" value="1"/>
</dbReference>
<dbReference type="PANTHER" id="PTHR45138:SF9">
    <property type="entry name" value="DIGUANYLATE CYCLASE DGCM-RELATED"/>
    <property type="match status" value="1"/>
</dbReference>
<dbReference type="InterPro" id="IPR029016">
    <property type="entry name" value="GAF-like_dom_sf"/>
</dbReference>
<dbReference type="EMBL" id="JACJFM010000004">
    <property type="protein sequence ID" value="MBB1485958.1"/>
    <property type="molecule type" value="Genomic_DNA"/>
</dbReference>
<dbReference type="Proteomes" id="UP000565262">
    <property type="component" value="Unassembled WGS sequence"/>
</dbReference>
<comment type="caution">
    <text evidence="4">The sequence shown here is derived from an EMBL/GenBank/DDBJ whole genome shotgun (WGS) entry which is preliminary data.</text>
</comment>
<dbReference type="GO" id="GO:0052621">
    <property type="term" value="F:diguanylate cyclase activity"/>
    <property type="evidence" value="ECO:0007669"/>
    <property type="project" value="UniProtKB-EC"/>
</dbReference>
<dbReference type="AlphaFoldDB" id="A0A839ILX1"/>
<dbReference type="PROSITE" id="PS50887">
    <property type="entry name" value="GGDEF"/>
    <property type="match status" value="1"/>
</dbReference>
<dbReference type="InterPro" id="IPR050469">
    <property type="entry name" value="Diguanylate_Cyclase"/>
</dbReference>
<dbReference type="SMART" id="SM00065">
    <property type="entry name" value="GAF"/>
    <property type="match status" value="1"/>
</dbReference>
<dbReference type="SUPFAM" id="SSF55073">
    <property type="entry name" value="Nucleotide cyclase"/>
    <property type="match status" value="1"/>
</dbReference>
<evidence type="ECO:0000259" key="3">
    <source>
        <dbReference type="PROSITE" id="PS50887"/>
    </source>
</evidence>
<dbReference type="SUPFAM" id="SSF55781">
    <property type="entry name" value="GAF domain-like"/>
    <property type="match status" value="1"/>
</dbReference>
<dbReference type="CDD" id="cd01949">
    <property type="entry name" value="GGDEF"/>
    <property type="match status" value="1"/>
</dbReference>
<organism evidence="4 5">
    <name type="scientific">Oceanospirillum sediminis</name>
    <dbReference type="NCBI Taxonomy" id="2760088"/>
    <lineage>
        <taxon>Bacteria</taxon>
        <taxon>Pseudomonadati</taxon>
        <taxon>Pseudomonadota</taxon>
        <taxon>Gammaproteobacteria</taxon>
        <taxon>Oceanospirillales</taxon>
        <taxon>Oceanospirillaceae</taxon>
        <taxon>Oceanospirillum</taxon>
    </lineage>
</organism>
<evidence type="ECO:0000256" key="2">
    <source>
        <dbReference type="ARBA" id="ARBA00034247"/>
    </source>
</evidence>
<evidence type="ECO:0000256" key="1">
    <source>
        <dbReference type="ARBA" id="ARBA00012528"/>
    </source>
</evidence>
<dbReference type="Gene3D" id="3.30.450.40">
    <property type="match status" value="1"/>
</dbReference>
<dbReference type="PANTHER" id="PTHR45138">
    <property type="entry name" value="REGULATORY COMPONENTS OF SENSORY TRANSDUCTION SYSTEM"/>
    <property type="match status" value="1"/>
</dbReference>
<dbReference type="InterPro" id="IPR003018">
    <property type="entry name" value="GAF"/>
</dbReference>
<dbReference type="InterPro" id="IPR043128">
    <property type="entry name" value="Rev_trsase/Diguanyl_cyclase"/>
</dbReference>
<comment type="catalytic activity">
    <reaction evidence="2">
        <text>2 GTP = 3',3'-c-di-GMP + 2 diphosphate</text>
        <dbReference type="Rhea" id="RHEA:24898"/>
        <dbReference type="ChEBI" id="CHEBI:33019"/>
        <dbReference type="ChEBI" id="CHEBI:37565"/>
        <dbReference type="ChEBI" id="CHEBI:58805"/>
        <dbReference type="EC" id="2.7.7.65"/>
    </reaction>
</comment>
<dbReference type="RefSeq" id="WP_182807739.1">
    <property type="nucleotide sequence ID" value="NZ_JACJFM010000004.1"/>
</dbReference>
<evidence type="ECO:0000313" key="4">
    <source>
        <dbReference type="EMBL" id="MBB1485958.1"/>
    </source>
</evidence>
<proteinExistence type="predicted"/>
<feature type="domain" description="GGDEF" evidence="3">
    <location>
        <begin position="197"/>
        <end position="326"/>
    </location>
</feature>
<dbReference type="NCBIfam" id="TIGR00254">
    <property type="entry name" value="GGDEF"/>
    <property type="match status" value="1"/>
</dbReference>
<dbReference type="EC" id="2.7.7.65" evidence="1"/>
<dbReference type="InterPro" id="IPR029787">
    <property type="entry name" value="Nucleotide_cyclase"/>
</dbReference>
<dbReference type="Pfam" id="PF01590">
    <property type="entry name" value="GAF"/>
    <property type="match status" value="1"/>
</dbReference>
<dbReference type="InterPro" id="IPR000160">
    <property type="entry name" value="GGDEF_dom"/>
</dbReference>
<name>A0A839ILX1_9GAMM</name>
<protein>
    <recommendedName>
        <fullName evidence="1">diguanylate cyclase</fullName>
        <ecNumber evidence="1">2.7.7.65</ecNumber>
    </recommendedName>
</protein>
<sequence>MIDYQTCILESPHPAVDHEKWQVTVNLLAELYDAACATIVQFRQNEFKSIVASKNEDNFLKGGDSWPWELQSFCRQIMETGEKVYEGHAVDNEQWCCAPAVEHGPVRSYYGLPLFWPDQKPFGTICIIDRKPTGYNPLLMQMLEQFRDYVQADLKGMESYEQIRSLALTDELTGLFNRRGMVTLGEQRIRDARRFNQEVGIVYIDIDNLKQTNDHHGHDAGDKGLKALAELLQKNTRDADLIARMGGDEFVVMMLATDPLFIPTFCARMVDEYTRMTDQDERLRALSISYGYKFFQADSVLSLSEMIDQADLLMYQQKQVKKETAV</sequence>
<accession>A0A839ILX1</accession>
<keyword evidence="5" id="KW-1185">Reference proteome</keyword>
<evidence type="ECO:0000313" key="5">
    <source>
        <dbReference type="Proteomes" id="UP000565262"/>
    </source>
</evidence>
<gene>
    <name evidence="4" type="ORF">H4O21_04930</name>
</gene>
<reference evidence="4 5" key="1">
    <citation type="submission" date="2020-08" db="EMBL/GenBank/DDBJ databases">
        <title>Oceanospirillum sp. nov. isolated from marine sediment.</title>
        <authorList>
            <person name="Ji X."/>
        </authorList>
    </citation>
    <scope>NUCLEOTIDE SEQUENCE [LARGE SCALE GENOMIC DNA]</scope>
    <source>
        <strain evidence="4 5">D5</strain>
    </source>
</reference>
<dbReference type="Pfam" id="PF00990">
    <property type="entry name" value="GGDEF"/>
    <property type="match status" value="1"/>
</dbReference>
<dbReference type="Gene3D" id="3.30.70.270">
    <property type="match status" value="1"/>
</dbReference>